<sequence length="150" mass="16300">MKCDSDSSEYSIPDSTSIPHNEFEFGVERHATRSQCTFSSSSLGLKSPGSVDRISWKSTGFSHCEFAAACTTEACHLLTEMSIDFPTTSKINGRNCASGPEIDATSDLGRLLQAEPPLNSSHGLARNSMKTFSKKGKKLVSYRRSRGQGK</sequence>
<dbReference type="EMBL" id="QPKB01000005">
    <property type="protein sequence ID" value="RWR85148.1"/>
    <property type="molecule type" value="Genomic_DNA"/>
</dbReference>
<evidence type="ECO:0000313" key="2">
    <source>
        <dbReference type="Proteomes" id="UP000283530"/>
    </source>
</evidence>
<name>A0A3S3MZ01_9MAGN</name>
<proteinExistence type="predicted"/>
<comment type="caution">
    <text evidence="1">The sequence shown here is derived from an EMBL/GenBank/DDBJ whole genome shotgun (WGS) entry which is preliminary data.</text>
</comment>
<reference evidence="1 2" key="1">
    <citation type="journal article" date="2019" name="Nat. Plants">
        <title>Stout camphor tree genome fills gaps in understanding of flowering plant genome evolution.</title>
        <authorList>
            <person name="Chaw S.M."/>
            <person name="Liu Y.C."/>
            <person name="Wu Y.W."/>
            <person name="Wang H.Y."/>
            <person name="Lin C.I."/>
            <person name="Wu C.S."/>
            <person name="Ke H.M."/>
            <person name="Chang L.Y."/>
            <person name="Hsu C.Y."/>
            <person name="Yang H.T."/>
            <person name="Sudianto E."/>
            <person name="Hsu M.H."/>
            <person name="Wu K.P."/>
            <person name="Wang L.N."/>
            <person name="Leebens-Mack J.H."/>
            <person name="Tsai I.J."/>
        </authorList>
    </citation>
    <scope>NUCLEOTIDE SEQUENCE [LARGE SCALE GENOMIC DNA]</scope>
    <source>
        <strain evidence="2">cv. Chaw 1501</strain>
        <tissue evidence="1">Young leaves</tissue>
    </source>
</reference>
<keyword evidence="2" id="KW-1185">Reference proteome</keyword>
<protein>
    <submittedName>
        <fullName evidence="1">Uncharacterized protein</fullName>
    </submittedName>
</protein>
<gene>
    <name evidence="1" type="ORF">CKAN_01399800</name>
</gene>
<dbReference type="Proteomes" id="UP000283530">
    <property type="component" value="Unassembled WGS sequence"/>
</dbReference>
<evidence type="ECO:0000313" key="1">
    <source>
        <dbReference type="EMBL" id="RWR85148.1"/>
    </source>
</evidence>
<accession>A0A3S3MZ01</accession>
<organism evidence="1 2">
    <name type="scientific">Cinnamomum micranthum f. kanehirae</name>
    <dbReference type="NCBI Taxonomy" id="337451"/>
    <lineage>
        <taxon>Eukaryota</taxon>
        <taxon>Viridiplantae</taxon>
        <taxon>Streptophyta</taxon>
        <taxon>Embryophyta</taxon>
        <taxon>Tracheophyta</taxon>
        <taxon>Spermatophyta</taxon>
        <taxon>Magnoliopsida</taxon>
        <taxon>Magnoliidae</taxon>
        <taxon>Laurales</taxon>
        <taxon>Lauraceae</taxon>
        <taxon>Cinnamomum</taxon>
    </lineage>
</organism>
<dbReference type="AlphaFoldDB" id="A0A3S3MZ01"/>